<dbReference type="NCBIfam" id="TIGR00732">
    <property type="entry name" value="dprA"/>
    <property type="match status" value="1"/>
</dbReference>
<comment type="caution">
    <text evidence="3">The sequence shown here is derived from an EMBL/GenBank/DDBJ whole genome shotgun (WGS) entry which is preliminary data.</text>
</comment>
<dbReference type="Proteomes" id="UP001595900">
    <property type="component" value="Unassembled WGS sequence"/>
</dbReference>
<comment type="similarity">
    <text evidence="1">Belongs to the DprA/Smf family.</text>
</comment>
<dbReference type="PANTHER" id="PTHR43022:SF1">
    <property type="entry name" value="PROTEIN SMF"/>
    <property type="match status" value="1"/>
</dbReference>
<organism evidence="3 4">
    <name type="scientific">Gryllotalpicola reticulitermitis</name>
    <dbReference type="NCBI Taxonomy" id="1184153"/>
    <lineage>
        <taxon>Bacteria</taxon>
        <taxon>Bacillati</taxon>
        <taxon>Actinomycetota</taxon>
        <taxon>Actinomycetes</taxon>
        <taxon>Micrococcales</taxon>
        <taxon>Microbacteriaceae</taxon>
        <taxon>Gryllotalpicola</taxon>
    </lineage>
</organism>
<feature type="domain" description="Smf/DprA SLOG" evidence="2">
    <location>
        <begin position="131"/>
        <end position="342"/>
    </location>
</feature>
<evidence type="ECO:0000259" key="2">
    <source>
        <dbReference type="Pfam" id="PF02481"/>
    </source>
</evidence>
<dbReference type="InterPro" id="IPR003488">
    <property type="entry name" value="DprA"/>
</dbReference>
<proteinExistence type="inferred from homology"/>
<reference evidence="4" key="1">
    <citation type="journal article" date="2019" name="Int. J. Syst. Evol. Microbiol.">
        <title>The Global Catalogue of Microorganisms (GCM) 10K type strain sequencing project: providing services to taxonomists for standard genome sequencing and annotation.</title>
        <authorList>
            <consortium name="The Broad Institute Genomics Platform"/>
            <consortium name="The Broad Institute Genome Sequencing Center for Infectious Disease"/>
            <person name="Wu L."/>
            <person name="Ma J."/>
        </authorList>
    </citation>
    <scope>NUCLEOTIDE SEQUENCE [LARGE SCALE GENOMIC DNA]</scope>
    <source>
        <strain evidence="4">CGMCC 1.10363</strain>
    </source>
</reference>
<dbReference type="RefSeq" id="WP_390227701.1">
    <property type="nucleotide sequence ID" value="NZ_JBHSCN010000003.1"/>
</dbReference>
<evidence type="ECO:0000313" key="3">
    <source>
        <dbReference type="EMBL" id="MFC4242780.1"/>
    </source>
</evidence>
<dbReference type="Pfam" id="PF02481">
    <property type="entry name" value="DNA_processg_A"/>
    <property type="match status" value="1"/>
</dbReference>
<sequence>MNASVAMSGRERAALWDRLRPGLSGDDAELTARVIWSVLAEPGDGIAGQMIADLGAAPALRLVLRRNAFATAAALRAEATAIARAVAQAYDEQGREPLPGVRAGFLRWHPRMTGTLIETVFAMAAASRCTLLTPADQHWPPGMSDLNDHAPLVLWCLGDPALLAEFSHAVALVGTRASTGYGTHVATELAAGLADRDWTVVSGGAYGIDAAAHRAALAAKGRTVAVMAGGLNSFYPRGNSELLARVARDGAVVAEVPFGTPPTPFRFLARNRLIAAMASATVVVEAGRRSGSINTANHCGELGRPLGAVPGPITSPTSGGCHYLLREQPAQLVTSVEDVVELASGREGPAPEPLADPDDPRYGRVITALSATRARRLSDVAARCGLSETEAATLLGVLLLDGTVRSGDAGWVSVPRRE</sequence>
<accession>A0ABV8Q5V8</accession>
<keyword evidence="4" id="KW-1185">Reference proteome</keyword>
<protein>
    <submittedName>
        <fullName evidence="3">DNA-processing protein DprA</fullName>
    </submittedName>
</protein>
<dbReference type="Gene3D" id="3.40.50.450">
    <property type="match status" value="1"/>
</dbReference>
<evidence type="ECO:0000256" key="1">
    <source>
        <dbReference type="ARBA" id="ARBA00006525"/>
    </source>
</evidence>
<dbReference type="EMBL" id="JBHSCN010000003">
    <property type="protein sequence ID" value="MFC4242780.1"/>
    <property type="molecule type" value="Genomic_DNA"/>
</dbReference>
<dbReference type="SUPFAM" id="SSF102405">
    <property type="entry name" value="MCP/YpsA-like"/>
    <property type="match status" value="1"/>
</dbReference>
<dbReference type="InterPro" id="IPR057666">
    <property type="entry name" value="DrpA_SLOG"/>
</dbReference>
<name>A0ABV8Q5V8_9MICO</name>
<evidence type="ECO:0000313" key="4">
    <source>
        <dbReference type="Proteomes" id="UP001595900"/>
    </source>
</evidence>
<gene>
    <name evidence="3" type="primary">dprA</name>
    <name evidence="3" type="ORF">ACFOYW_05285</name>
</gene>
<dbReference type="PANTHER" id="PTHR43022">
    <property type="entry name" value="PROTEIN SMF"/>
    <property type="match status" value="1"/>
</dbReference>